<evidence type="ECO:0000256" key="2">
    <source>
        <dbReference type="ARBA" id="ARBA00008834"/>
    </source>
</evidence>
<keyword evidence="5 10" id="KW-0378">Hydrolase</keyword>
<proteinExistence type="inferred from homology"/>
<evidence type="ECO:0000256" key="8">
    <source>
        <dbReference type="ARBA" id="ARBA00023295"/>
    </source>
</evidence>
<dbReference type="GO" id="GO:0046576">
    <property type="term" value="F:rhamnogalacturonan alpha-L-rhamnopyranosyl-(1-&gt;4)-alpha-D-galactopyranosyluronide lyase activity"/>
    <property type="evidence" value="ECO:0007669"/>
    <property type="project" value="UniProtKB-ARBA"/>
</dbReference>
<dbReference type="InterPro" id="IPR000743">
    <property type="entry name" value="Glyco_hydro_28"/>
</dbReference>
<accession>A0A9W8YGP6</accession>
<dbReference type="OrthoDB" id="2268901at2759"/>
<keyword evidence="13" id="KW-1185">Reference proteome</keyword>
<dbReference type="EMBL" id="JAPEUY010000001">
    <property type="protein sequence ID" value="KAJ4377592.1"/>
    <property type="molecule type" value="Genomic_DNA"/>
</dbReference>
<dbReference type="InterPro" id="IPR011050">
    <property type="entry name" value="Pectin_lyase_fold/virulence"/>
</dbReference>
<dbReference type="PANTHER" id="PTHR31736:SF19">
    <property type="entry name" value="PECTIN LYASE SUPERFAMILY PROTEIN-RELATED"/>
    <property type="match status" value="1"/>
</dbReference>
<evidence type="ECO:0008006" key="14">
    <source>
        <dbReference type="Google" id="ProtNLM"/>
    </source>
</evidence>
<dbReference type="Proteomes" id="UP001140560">
    <property type="component" value="Unassembled WGS sequence"/>
</dbReference>
<dbReference type="GO" id="GO:0004650">
    <property type="term" value="F:polygalacturonase activity"/>
    <property type="evidence" value="ECO:0007669"/>
    <property type="project" value="InterPro"/>
</dbReference>
<reference evidence="12" key="1">
    <citation type="submission" date="2022-10" db="EMBL/GenBank/DDBJ databases">
        <title>Tapping the CABI collections for fungal endophytes: first genome assemblies for Collariella, Neodidymelliopsis, Ascochyta clinopodiicola, Didymella pomorum, Didymosphaeria variabile, Neocosmospora piperis and Neocucurbitaria cava.</title>
        <authorList>
            <person name="Hill R."/>
        </authorList>
    </citation>
    <scope>NUCLEOTIDE SEQUENCE</scope>
    <source>
        <strain evidence="12">IMI 356814</strain>
    </source>
</reference>
<evidence type="ECO:0000313" key="13">
    <source>
        <dbReference type="Proteomes" id="UP001140560"/>
    </source>
</evidence>
<evidence type="ECO:0000256" key="1">
    <source>
        <dbReference type="ARBA" id="ARBA00004613"/>
    </source>
</evidence>
<dbReference type="GO" id="GO:0005576">
    <property type="term" value="C:extracellular region"/>
    <property type="evidence" value="ECO:0007669"/>
    <property type="project" value="UniProtKB-SubCell"/>
</dbReference>
<dbReference type="GO" id="GO:0005975">
    <property type="term" value="P:carbohydrate metabolic process"/>
    <property type="evidence" value="ECO:0007669"/>
    <property type="project" value="InterPro"/>
</dbReference>
<evidence type="ECO:0000256" key="4">
    <source>
        <dbReference type="ARBA" id="ARBA00022729"/>
    </source>
</evidence>
<protein>
    <recommendedName>
        <fullName evidence="14">Rhamnogalacturonase</fullName>
    </recommendedName>
</protein>
<evidence type="ECO:0000256" key="5">
    <source>
        <dbReference type="ARBA" id="ARBA00022801"/>
    </source>
</evidence>
<comment type="caution">
    <text evidence="12">The sequence shown here is derived from an EMBL/GenBank/DDBJ whole genome shotgun (WGS) entry which is preliminary data.</text>
</comment>
<evidence type="ECO:0000256" key="10">
    <source>
        <dbReference type="RuleBase" id="RU361169"/>
    </source>
</evidence>
<keyword evidence="6" id="KW-1015">Disulfide bond</keyword>
<comment type="subcellular location">
    <subcellularLocation>
        <location evidence="1">Secreted</location>
    </subcellularLocation>
</comment>
<keyword evidence="7" id="KW-0325">Glycoprotein</keyword>
<keyword evidence="3" id="KW-0964">Secreted</keyword>
<feature type="chain" id="PRO_5040742363" description="Rhamnogalacturonase" evidence="11">
    <location>
        <begin position="19"/>
        <end position="443"/>
    </location>
</feature>
<evidence type="ECO:0000256" key="7">
    <source>
        <dbReference type="ARBA" id="ARBA00023180"/>
    </source>
</evidence>
<dbReference type="SUPFAM" id="SSF51126">
    <property type="entry name" value="Pectin lyase-like"/>
    <property type="match status" value="1"/>
</dbReference>
<feature type="signal peptide" evidence="11">
    <location>
        <begin position="1"/>
        <end position="18"/>
    </location>
</feature>
<keyword evidence="4 11" id="KW-0732">Signal</keyword>
<organism evidence="12 13">
    <name type="scientific">Neocucurbitaria cava</name>
    <dbReference type="NCBI Taxonomy" id="798079"/>
    <lineage>
        <taxon>Eukaryota</taxon>
        <taxon>Fungi</taxon>
        <taxon>Dikarya</taxon>
        <taxon>Ascomycota</taxon>
        <taxon>Pezizomycotina</taxon>
        <taxon>Dothideomycetes</taxon>
        <taxon>Pleosporomycetidae</taxon>
        <taxon>Pleosporales</taxon>
        <taxon>Pleosporineae</taxon>
        <taxon>Cucurbitariaceae</taxon>
        <taxon>Neocucurbitaria</taxon>
    </lineage>
</organism>
<sequence>MHFSSLLLAAISVLPVFGQLSGKVGPLTTHAAKSAKKTCNVLSYGAKADKSTDLGPALLSAFTACKSGGTVVVPAGDFAIKTWVTFEGGKAWALQLDGTIYRTTGTGGGNMLFVRNANDFEMFSSTGKGAIQGNGYDDHKSGKRDGARLLRVEQTTNFSVHDIILVDAPMFHVVISTSTNGEVYNMAIRGGDEGGLDGIDVWGTNIWVHDVMVTNKDECVTVKSPSKNILVENIYCNSSGGCAIGSLGADTAISSVVYKNIYTWKSNQMMMIKSNGGSGYVEDVVFENFIGHGNAYSLDVDQYWSSMTAVAGNGVQLSNITFNNWKGTLANGAQRGPVKVACADKAPCTDITITDLAMWTETGSKQTYSCRSGYGSGFCLKKGTGASYVAVTSTQTAAPTGYSAVSMKDDLKTAFGTASSIPIPTMPASFYPNTPPVSKLAGQ</sequence>
<name>A0A9W8YGP6_9PLEO</name>
<comment type="similarity">
    <text evidence="2 10">Belongs to the glycosyl hydrolase 28 family.</text>
</comment>
<gene>
    <name evidence="12" type="ORF">N0V83_000419</name>
</gene>
<dbReference type="Gene3D" id="2.160.20.10">
    <property type="entry name" value="Single-stranded right-handed beta-helix, Pectin lyase-like"/>
    <property type="match status" value="1"/>
</dbReference>
<evidence type="ECO:0000256" key="6">
    <source>
        <dbReference type="ARBA" id="ARBA00023157"/>
    </source>
</evidence>
<keyword evidence="9" id="KW-0961">Cell wall biogenesis/degradation</keyword>
<evidence type="ECO:0000256" key="3">
    <source>
        <dbReference type="ARBA" id="ARBA00022525"/>
    </source>
</evidence>
<evidence type="ECO:0000256" key="11">
    <source>
        <dbReference type="SAM" id="SignalP"/>
    </source>
</evidence>
<dbReference type="Pfam" id="PF00295">
    <property type="entry name" value="Glyco_hydro_28"/>
    <property type="match status" value="1"/>
</dbReference>
<dbReference type="InterPro" id="IPR012334">
    <property type="entry name" value="Pectin_lyas_fold"/>
</dbReference>
<keyword evidence="8 10" id="KW-0326">Glycosidase</keyword>
<dbReference type="GO" id="GO:0071555">
    <property type="term" value="P:cell wall organization"/>
    <property type="evidence" value="ECO:0007669"/>
    <property type="project" value="UniProtKB-KW"/>
</dbReference>
<dbReference type="AlphaFoldDB" id="A0A9W8YGP6"/>
<evidence type="ECO:0000256" key="9">
    <source>
        <dbReference type="ARBA" id="ARBA00023316"/>
    </source>
</evidence>
<dbReference type="PANTHER" id="PTHR31736">
    <property type="match status" value="1"/>
</dbReference>
<evidence type="ECO:0000313" key="12">
    <source>
        <dbReference type="EMBL" id="KAJ4377592.1"/>
    </source>
</evidence>